<keyword evidence="3" id="KW-1185">Reference proteome</keyword>
<evidence type="ECO:0000256" key="1">
    <source>
        <dbReference type="SAM" id="MobiDB-lite"/>
    </source>
</evidence>
<dbReference type="AlphaFoldDB" id="A0A8K0UCB8"/>
<feature type="region of interest" description="Disordered" evidence="1">
    <location>
        <begin position="133"/>
        <end position="329"/>
    </location>
</feature>
<organism evidence="2 3">
    <name type="scientific">Cristinia sonorae</name>
    <dbReference type="NCBI Taxonomy" id="1940300"/>
    <lineage>
        <taxon>Eukaryota</taxon>
        <taxon>Fungi</taxon>
        <taxon>Dikarya</taxon>
        <taxon>Basidiomycota</taxon>
        <taxon>Agaricomycotina</taxon>
        <taxon>Agaricomycetes</taxon>
        <taxon>Agaricomycetidae</taxon>
        <taxon>Agaricales</taxon>
        <taxon>Pleurotineae</taxon>
        <taxon>Stephanosporaceae</taxon>
        <taxon>Cristinia</taxon>
    </lineage>
</organism>
<feature type="region of interest" description="Disordered" evidence="1">
    <location>
        <begin position="579"/>
        <end position="611"/>
    </location>
</feature>
<protein>
    <submittedName>
        <fullName evidence="2">Uncharacterized protein</fullName>
    </submittedName>
</protein>
<name>A0A8K0UCB8_9AGAR</name>
<feature type="compositionally biased region" description="Low complexity" evidence="1">
    <location>
        <begin position="303"/>
        <end position="327"/>
    </location>
</feature>
<feature type="compositionally biased region" description="Acidic residues" evidence="1">
    <location>
        <begin position="585"/>
        <end position="594"/>
    </location>
</feature>
<proteinExistence type="predicted"/>
<sequence length="611" mass="67080">MSGTSSHISDTYVNQYQMVEELLRTVLNSTGKSPGDKERRCLAITRCFSELFSHVERCKAQEDCSAIPPHVKLVSDWLFAAETETSRGNLQRLYHSQFPLLPKDISVPMTEMQGVDNDNAVGRVQALLPPPVTSRVDQAGEDEQTELPLTVHSGKGRADPGRAATVARDVPLSTSSARKKPLLPTNTEVPHASMNPPPLAQAINQYPCGTSQHPFPHSSDRRAWKNPEPPIISDQGCPARKTRSTRRIPTSDEESSDIEAPPMRQQSPMSSPVAPSVAKAPLPNPSGSLPPSSTSAVVLDQVATPAHHAASHSGPSSSARSRQASEAVNSTLEEDIDMQDAHQAHYDEQELDAAISTAEPIHESDDALTGIYLLFRMQQASINELCARSRQHERQLTDLLQVGLPSQHLEGFKSGIHQAGVISSHARQIGTDHARFGAEMHRMFGERSEYIWLAYAYVHALGVKSFSDTLPHRNRSVDLLSWIVTEFLHRVSTAGLQDVIIASIRTQPSIVTMNFSSILSDGIPLSDVDDSSNDLTRSELVAGLRQTILFKQTHQFYGRWEEAMIGRDHEKWGIEGTIPENFTVDPEDDEDDDGANPLGNEPIPTPDEIVS</sequence>
<comment type="caution">
    <text evidence="2">The sequence shown here is derived from an EMBL/GenBank/DDBJ whole genome shotgun (WGS) entry which is preliminary data.</text>
</comment>
<feature type="compositionally biased region" description="Polar residues" evidence="1">
    <location>
        <begin position="202"/>
        <end position="213"/>
    </location>
</feature>
<feature type="compositionally biased region" description="Low complexity" evidence="1">
    <location>
        <begin position="261"/>
        <end position="295"/>
    </location>
</feature>
<gene>
    <name evidence="2" type="ORF">BXZ70DRAFT_911659</name>
</gene>
<evidence type="ECO:0000313" key="3">
    <source>
        <dbReference type="Proteomes" id="UP000813824"/>
    </source>
</evidence>
<dbReference type="EMBL" id="JAEVFJ010000080">
    <property type="protein sequence ID" value="KAH8071514.1"/>
    <property type="molecule type" value="Genomic_DNA"/>
</dbReference>
<reference evidence="2" key="1">
    <citation type="journal article" date="2021" name="New Phytol.">
        <title>Evolutionary innovations through gain and loss of genes in the ectomycorrhizal Boletales.</title>
        <authorList>
            <person name="Wu G."/>
            <person name="Miyauchi S."/>
            <person name="Morin E."/>
            <person name="Kuo A."/>
            <person name="Drula E."/>
            <person name="Varga T."/>
            <person name="Kohler A."/>
            <person name="Feng B."/>
            <person name="Cao Y."/>
            <person name="Lipzen A."/>
            <person name="Daum C."/>
            <person name="Hundley H."/>
            <person name="Pangilinan J."/>
            <person name="Johnson J."/>
            <person name="Barry K."/>
            <person name="LaButti K."/>
            <person name="Ng V."/>
            <person name="Ahrendt S."/>
            <person name="Min B."/>
            <person name="Choi I.G."/>
            <person name="Park H."/>
            <person name="Plett J.M."/>
            <person name="Magnuson J."/>
            <person name="Spatafora J.W."/>
            <person name="Nagy L.G."/>
            <person name="Henrissat B."/>
            <person name="Grigoriev I.V."/>
            <person name="Yang Z.L."/>
            <person name="Xu J."/>
            <person name="Martin F.M."/>
        </authorList>
    </citation>
    <scope>NUCLEOTIDE SEQUENCE</scope>
    <source>
        <strain evidence="2">KKN 215</strain>
    </source>
</reference>
<accession>A0A8K0UCB8</accession>
<dbReference type="Proteomes" id="UP000813824">
    <property type="component" value="Unassembled WGS sequence"/>
</dbReference>
<evidence type="ECO:0000313" key="2">
    <source>
        <dbReference type="EMBL" id="KAH8071514.1"/>
    </source>
</evidence>